<dbReference type="RefSeq" id="WP_173120845.1">
    <property type="nucleotide sequence ID" value="NZ_JABRWJ010000001.1"/>
</dbReference>
<evidence type="ECO:0000256" key="1">
    <source>
        <dbReference type="ARBA" id="ARBA00023125"/>
    </source>
</evidence>
<dbReference type="SUPFAM" id="SSF46689">
    <property type="entry name" value="Homeodomain-like"/>
    <property type="match status" value="1"/>
</dbReference>
<dbReference type="EMBL" id="JABRWJ010000001">
    <property type="protein sequence ID" value="NRF66166.1"/>
    <property type="molecule type" value="Genomic_DNA"/>
</dbReference>
<name>A0ABX2EC35_9BURK</name>
<reference evidence="4 5" key="1">
    <citation type="submission" date="2020-05" db="EMBL/GenBank/DDBJ databases">
        <title>Aquincola sp. isolate from soil.</title>
        <authorList>
            <person name="Han J."/>
            <person name="Kim D.-U."/>
        </authorList>
    </citation>
    <scope>NUCLEOTIDE SEQUENCE [LARGE SCALE GENOMIC DNA]</scope>
    <source>
        <strain evidence="4 5">S2</strain>
    </source>
</reference>
<dbReference type="InterPro" id="IPR050109">
    <property type="entry name" value="HTH-type_TetR-like_transc_reg"/>
</dbReference>
<dbReference type="Proteomes" id="UP000737171">
    <property type="component" value="Unassembled WGS sequence"/>
</dbReference>
<dbReference type="PRINTS" id="PR00455">
    <property type="entry name" value="HTHTETR"/>
</dbReference>
<keyword evidence="1 2" id="KW-0238">DNA-binding</keyword>
<dbReference type="Pfam" id="PF00440">
    <property type="entry name" value="TetR_N"/>
    <property type="match status" value="1"/>
</dbReference>
<proteinExistence type="predicted"/>
<organism evidence="4 5">
    <name type="scientific">Pseudaquabacterium terrae</name>
    <dbReference type="NCBI Taxonomy" id="2732868"/>
    <lineage>
        <taxon>Bacteria</taxon>
        <taxon>Pseudomonadati</taxon>
        <taxon>Pseudomonadota</taxon>
        <taxon>Betaproteobacteria</taxon>
        <taxon>Burkholderiales</taxon>
        <taxon>Sphaerotilaceae</taxon>
        <taxon>Pseudaquabacterium</taxon>
    </lineage>
</organism>
<feature type="DNA-binding region" description="H-T-H motif" evidence="2">
    <location>
        <begin position="29"/>
        <end position="48"/>
    </location>
</feature>
<dbReference type="InterPro" id="IPR009057">
    <property type="entry name" value="Homeodomain-like_sf"/>
</dbReference>
<keyword evidence="5" id="KW-1185">Reference proteome</keyword>
<dbReference type="InterPro" id="IPR001647">
    <property type="entry name" value="HTH_TetR"/>
</dbReference>
<dbReference type="PANTHER" id="PTHR30055">
    <property type="entry name" value="HTH-TYPE TRANSCRIPTIONAL REGULATOR RUTR"/>
    <property type="match status" value="1"/>
</dbReference>
<dbReference type="PANTHER" id="PTHR30055:SF239">
    <property type="entry name" value="TRANSCRIPTIONAL REGULATORY PROTEIN"/>
    <property type="match status" value="1"/>
</dbReference>
<feature type="domain" description="HTH tetR-type" evidence="3">
    <location>
        <begin position="6"/>
        <end position="66"/>
    </location>
</feature>
<evidence type="ECO:0000313" key="5">
    <source>
        <dbReference type="Proteomes" id="UP000737171"/>
    </source>
</evidence>
<comment type="caution">
    <text evidence="4">The sequence shown here is derived from an EMBL/GenBank/DDBJ whole genome shotgun (WGS) entry which is preliminary data.</text>
</comment>
<dbReference type="Gene3D" id="1.10.357.10">
    <property type="entry name" value="Tetracycline Repressor, domain 2"/>
    <property type="match status" value="1"/>
</dbReference>
<accession>A0ABX2EC35</accession>
<evidence type="ECO:0000313" key="4">
    <source>
        <dbReference type="EMBL" id="NRF66166.1"/>
    </source>
</evidence>
<evidence type="ECO:0000259" key="3">
    <source>
        <dbReference type="PROSITE" id="PS50977"/>
    </source>
</evidence>
<gene>
    <name evidence="4" type="ORF">HLB44_04145</name>
</gene>
<evidence type="ECO:0000256" key="2">
    <source>
        <dbReference type="PROSITE-ProRule" id="PRU00335"/>
    </source>
</evidence>
<dbReference type="PROSITE" id="PS50977">
    <property type="entry name" value="HTH_TETR_2"/>
    <property type="match status" value="1"/>
</dbReference>
<sequence length="198" mass="20989">MGRKPTLSRDDWIDAAADWIAEHGVGALAVEPLARALGVTKGAFYWHFASRDALLTAVLERWEAEGTEAVIRLVDAMPDSAQHAVQLIRLVTRTVTDEGPTPTRAVRLQYALWCAAADPLVAPAVERVTAARVRYLAQVLAQAGLAPPVAADRAKLGYASYVGMVVLQATRGQGGGAGLNAPALVDVYLTMLLTPPPA</sequence>
<protein>
    <submittedName>
        <fullName evidence="4">TetR/AcrR family transcriptional regulator</fullName>
    </submittedName>
</protein>